<evidence type="ECO:0000313" key="2">
    <source>
        <dbReference type="EMBL" id="KMZ81946.1"/>
    </source>
</evidence>
<evidence type="ECO:0000313" key="3">
    <source>
        <dbReference type="Proteomes" id="UP000053562"/>
    </source>
</evidence>
<gene>
    <name evidence="2" type="ORF">PVIIG_02995</name>
</gene>
<feature type="compositionally biased region" description="Basic and acidic residues" evidence="1">
    <location>
        <begin position="207"/>
        <end position="218"/>
    </location>
</feature>
<protein>
    <submittedName>
        <fullName evidence="2">Uncharacterized protein</fullName>
    </submittedName>
</protein>
<name>A0A0J9SH79_PLAVI</name>
<accession>A0A0J9SH79</accession>
<proteinExistence type="predicted"/>
<evidence type="ECO:0000256" key="1">
    <source>
        <dbReference type="SAM" id="MobiDB-lite"/>
    </source>
</evidence>
<feature type="region of interest" description="Disordered" evidence="1">
    <location>
        <begin position="179"/>
        <end position="218"/>
    </location>
</feature>
<dbReference type="Proteomes" id="UP000053562">
    <property type="component" value="Unassembled WGS sequence"/>
</dbReference>
<dbReference type="EMBL" id="KQ234222">
    <property type="protein sequence ID" value="KMZ81946.1"/>
    <property type="molecule type" value="Genomic_DNA"/>
</dbReference>
<sequence>MALLLHLLEYLLHKLGIRKHIKGVKRICMNSIKHFILEELELTPFTVSLLDGLARNAPGGKPHRESGTHGKVSSKGKRPREEKGAFGAYLAYLDSLKERRHQLSFDICYVGRVEVDWGVPSSGEGNLSGNRSGSRSGNRRGNRSGNRSGGVRDAHVYSGLTAQVENVFVSVKLQEEGVRSGESARGGRGKNGKKANMVGRTVGSAKNDGERSSGDDRCKSLETRRSLPLVALLLGVLYLNVVKTKLCKLACSLLQYITHNILKRNLLRLLKGTLSKMAKQHILCLDVRNVNIIFEDSLSNGKKRIFLSVHVSEIHADNCSFIRSREREGSHVREETLSRNLLQKGKKLIRNGGDTLQGNTYEDLFNVGISQVSVYQDGRSQHIGRSDIREDKLKYKFFFFYNMKVTHQRECLLKETNLLWVVSKDRGSQRYLLSVVTPGIQLALSNDGLYSLYLFLYNTEEEEPASPGKRNCSSWTFTWNSSK</sequence>
<feature type="region of interest" description="Disordered" evidence="1">
    <location>
        <begin position="56"/>
        <end position="80"/>
    </location>
</feature>
<organism evidence="2 3">
    <name type="scientific">Plasmodium vivax India VII</name>
    <dbReference type="NCBI Taxonomy" id="1077284"/>
    <lineage>
        <taxon>Eukaryota</taxon>
        <taxon>Sar</taxon>
        <taxon>Alveolata</taxon>
        <taxon>Apicomplexa</taxon>
        <taxon>Aconoidasida</taxon>
        <taxon>Haemosporida</taxon>
        <taxon>Plasmodiidae</taxon>
        <taxon>Plasmodium</taxon>
        <taxon>Plasmodium (Plasmodium)</taxon>
    </lineage>
</organism>
<feature type="compositionally biased region" description="Low complexity" evidence="1">
    <location>
        <begin position="121"/>
        <end position="136"/>
    </location>
</feature>
<dbReference type="AlphaFoldDB" id="A0A0J9SH79"/>
<feature type="region of interest" description="Disordered" evidence="1">
    <location>
        <begin position="120"/>
        <end position="153"/>
    </location>
</feature>
<reference evidence="2 3" key="1">
    <citation type="submission" date="2011-08" db="EMBL/GenBank/DDBJ databases">
        <title>The Genome Sequence of Plasmodium vivax India VII.</title>
        <authorList>
            <consortium name="The Broad Institute Genome Sequencing Platform"/>
            <consortium name="The Broad Institute Genome Sequencing Center for Infectious Disease"/>
            <person name="Neafsey D."/>
            <person name="Carlton J."/>
            <person name="Barnwell J."/>
            <person name="Collins W."/>
            <person name="Escalante A."/>
            <person name="Mullikin J."/>
            <person name="Saul A."/>
            <person name="Guigo R."/>
            <person name="Camara F."/>
            <person name="Young S.K."/>
            <person name="Zeng Q."/>
            <person name="Gargeya S."/>
            <person name="Fitzgerald M."/>
            <person name="Haas B."/>
            <person name="Abouelleil A."/>
            <person name="Alvarado L."/>
            <person name="Arachchi H.M."/>
            <person name="Berlin A."/>
            <person name="Brown A."/>
            <person name="Chapman S.B."/>
            <person name="Chen Z."/>
            <person name="Dunbar C."/>
            <person name="Freedman E."/>
            <person name="Gearin G."/>
            <person name="Gellesch M."/>
            <person name="Goldberg J."/>
            <person name="Griggs A."/>
            <person name="Gujja S."/>
            <person name="Heiman D."/>
            <person name="Howarth C."/>
            <person name="Larson L."/>
            <person name="Lui A."/>
            <person name="MacDonald P.J.P."/>
            <person name="Montmayeur A."/>
            <person name="Murphy C."/>
            <person name="Neiman D."/>
            <person name="Pearson M."/>
            <person name="Priest M."/>
            <person name="Roberts A."/>
            <person name="Saif S."/>
            <person name="Shea T."/>
            <person name="Shenoy N."/>
            <person name="Sisk P."/>
            <person name="Stolte C."/>
            <person name="Sykes S."/>
            <person name="Wortman J."/>
            <person name="Nusbaum C."/>
            <person name="Birren B."/>
        </authorList>
    </citation>
    <scope>NUCLEOTIDE SEQUENCE [LARGE SCALE GENOMIC DNA]</scope>
    <source>
        <strain evidence="2 3">India VII</strain>
    </source>
</reference>